<dbReference type="Proteomes" id="UP001383192">
    <property type="component" value="Unassembled WGS sequence"/>
</dbReference>
<dbReference type="PANTHER" id="PTHR10366">
    <property type="entry name" value="NAD DEPENDENT EPIMERASE/DEHYDRATASE"/>
    <property type="match status" value="1"/>
</dbReference>
<keyword evidence="5" id="KW-1185">Reference proteome</keyword>
<dbReference type="Pfam" id="PF01370">
    <property type="entry name" value="Epimerase"/>
    <property type="match status" value="1"/>
</dbReference>
<proteinExistence type="inferred from homology"/>
<evidence type="ECO:0000256" key="2">
    <source>
        <dbReference type="ARBA" id="ARBA00023445"/>
    </source>
</evidence>
<dbReference type="GO" id="GO:0016616">
    <property type="term" value="F:oxidoreductase activity, acting on the CH-OH group of donors, NAD or NADP as acceptor"/>
    <property type="evidence" value="ECO:0007669"/>
    <property type="project" value="TreeGrafter"/>
</dbReference>
<dbReference type="InterPro" id="IPR001509">
    <property type="entry name" value="Epimerase_deHydtase"/>
</dbReference>
<dbReference type="PANTHER" id="PTHR10366:SF564">
    <property type="entry name" value="STEROL-4-ALPHA-CARBOXYLATE 3-DEHYDROGENASE, DECARBOXYLATING"/>
    <property type="match status" value="1"/>
</dbReference>
<sequence>MTRIVFVTGASGYIGSTVCQQLLEAGFHVRGTARGEKVEHLRQSFTSFSKRFEVIEIADLSRDRVGCGMKDVWALIHLAYYIPRGERPQNMIAGTIEGSMNIIKEAEANGVKHVVVTGSTAAVYNSQGTWKHDDWNPITIEEAISRNNFYDSYCAAKKYSELAIWEWAEAHPDVEVTVVSPPAVYGPWPKDLFLPSPVFPSMIPAIWNLIKPNGRFTSSSGYVDVRDVAKALILAITHSVPTSRIGRKRLVFVSPHAFDWPRSVEILREKRPTLKDRLIKATPSKPVERPYVDFSRIAEVLDMKKEDFYSFEQANSVDNYVELERQWILNGHAVRPPQPFGASIRQQL</sequence>
<reference evidence="4 5" key="1">
    <citation type="submission" date="2024-01" db="EMBL/GenBank/DDBJ databases">
        <title>A draft genome for a cacao thread blight-causing isolate of Paramarasmius palmivorus.</title>
        <authorList>
            <person name="Baruah I.K."/>
            <person name="Bukari Y."/>
            <person name="Amoako-Attah I."/>
            <person name="Meinhardt L.W."/>
            <person name="Bailey B.A."/>
            <person name="Cohen S.P."/>
        </authorList>
    </citation>
    <scope>NUCLEOTIDE SEQUENCE [LARGE SCALE GENOMIC DNA]</scope>
    <source>
        <strain evidence="4 5">GH-12</strain>
    </source>
</reference>
<dbReference type="AlphaFoldDB" id="A0AAW0DRN3"/>
<dbReference type="EMBL" id="JAYKXP010000010">
    <property type="protein sequence ID" value="KAK7053253.1"/>
    <property type="molecule type" value="Genomic_DNA"/>
</dbReference>
<comment type="similarity">
    <text evidence="2">Belongs to the NAD(P)-dependent epimerase/dehydratase family. Dihydroflavonol-4-reductase subfamily.</text>
</comment>
<organism evidence="4 5">
    <name type="scientific">Paramarasmius palmivorus</name>
    <dbReference type="NCBI Taxonomy" id="297713"/>
    <lineage>
        <taxon>Eukaryota</taxon>
        <taxon>Fungi</taxon>
        <taxon>Dikarya</taxon>
        <taxon>Basidiomycota</taxon>
        <taxon>Agaricomycotina</taxon>
        <taxon>Agaricomycetes</taxon>
        <taxon>Agaricomycetidae</taxon>
        <taxon>Agaricales</taxon>
        <taxon>Marasmiineae</taxon>
        <taxon>Marasmiaceae</taxon>
        <taxon>Paramarasmius</taxon>
    </lineage>
</organism>
<dbReference type="Gene3D" id="3.40.50.720">
    <property type="entry name" value="NAD(P)-binding Rossmann-like Domain"/>
    <property type="match status" value="1"/>
</dbReference>
<name>A0AAW0DRN3_9AGAR</name>
<dbReference type="InterPro" id="IPR036291">
    <property type="entry name" value="NAD(P)-bd_dom_sf"/>
</dbReference>
<keyword evidence="1" id="KW-0560">Oxidoreductase</keyword>
<gene>
    <name evidence="4" type="ORF">VNI00_003879</name>
</gene>
<feature type="domain" description="NAD-dependent epimerase/dehydratase" evidence="3">
    <location>
        <begin position="5"/>
        <end position="238"/>
    </location>
</feature>
<comment type="caution">
    <text evidence="4">The sequence shown here is derived from an EMBL/GenBank/DDBJ whole genome shotgun (WGS) entry which is preliminary data.</text>
</comment>
<evidence type="ECO:0000313" key="4">
    <source>
        <dbReference type="EMBL" id="KAK7053253.1"/>
    </source>
</evidence>
<evidence type="ECO:0000259" key="3">
    <source>
        <dbReference type="Pfam" id="PF01370"/>
    </source>
</evidence>
<protein>
    <recommendedName>
        <fullName evidence="3">NAD-dependent epimerase/dehydratase domain-containing protein</fullName>
    </recommendedName>
</protein>
<dbReference type="InterPro" id="IPR050425">
    <property type="entry name" value="NAD(P)_dehydrat-like"/>
</dbReference>
<evidence type="ECO:0000313" key="5">
    <source>
        <dbReference type="Proteomes" id="UP001383192"/>
    </source>
</evidence>
<accession>A0AAW0DRN3</accession>
<evidence type="ECO:0000256" key="1">
    <source>
        <dbReference type="ARBA" id="ARBA00023002"/>
    </source>
</evidence>
<dbReference type="SUPFAM" id="SSF51735">
    <property type="entry name" value="NAD(P)-binding Rossmann-fold domains"/>
    <property type="match status" value="1"/>
</dbReference>